<protein>
    <submittedName>
        <fullName evidence="2">Uncharacterized protein</fullName>
    </submittedName>
</protein>
<evidence type="ECO:0000313" key="2">
    <source>
        <dbReference type="EMBL" id="CAA9214750.1"/>
    </source>
</evidence>
<gene>
    <name evidence="2" type="ORF">AVDCRST_MAG95-270</name>
</gene>
<name>A0A6J4H5A9_9BACT</name>
<dbReference type="EMBL" id="CADCTJ010000079">
    <property type="protein sequence ID" value="CAA9214750.1"/>
    <property type="molecule type" value="Genomic_DNA"/>
</dbReference>
<feature type="compositionally biased region" description="Basic and acidic residues" evidence="1">
    <location>
        <begin position="12"/>
        <end position="22"/>
    </location>
</feature>
<organism evidence="2">
    <name type="scientific">uncultured Adhaeribacter sp</name>
    <dbReference type="NCBI Taxonomy" id="448109"/>
    <lineage>
        <taxon>Bacteria</taxon>
        <taxon>Pseudomonadati</taxon>
        <taxon>Bacteroidota</taxon>
        <taxon>Cytophagia</taxon>
        <taxon>Cytophagales</taxon>
        <taxon>Hymenobacteraceae</taxon>
        <taxon>Adhaeribacter</taxon>
        <taxon>environmental samples</taxon>
    </lineage>
</organism>
<feature type="region of interest" description="Disordered" evidence="1">
    <location>
        <begin position="1"/>
        <end position="31"/>
    </location>
</feature>
<dbReference type="AlphaFoldDB" id="A0A6J4H5A9"/>
<evidence type="ECO:0000256" key="1">
    <source>
        <dbReference type="SAM" id="MobiDB-lite"/>
    </source>
</evidence>
<reference evidence="2" key="1">
    <citation type="submission" date="2020-02" db="EMBL/GenBank/DDBJ databases">
        <authorList>
            <person name="Meier V. D."/>
        </authorList>
    </citation>
    <scope>NUCLEOTIDE SEQUENCE</scope>
    <source>
        <strain evidence="2">AVDCRST_MAG95</strain>
    </source>
</reference>
<proteinExistence type="predicted"/>
<accession>A0A6J4H5A9</accession>
<sequence length="42" mass="4750">MQAVSRIFTSKPKWEGNNKWDSPENAQSIGKQFIKNGVEGIE</sequence>